<evidence type="ECO:0000313" key="2">
    <source>
        <dbReference type="EMBL" id="GFD30167.1"/>
    </source>
</evidence>
<comment type="caution">
    <text evidence="2">The sequence shown here is derived from an EMBL/GenBank/DDBJ whole genome shotgun (WGS) entry which is preliminary data.</text>
</comment>
<dbReference type="EMBL" id="BKCJ011401413">
    <property type="protein sequence ID" value="GFD30167.1"/>
    <property type="molecule type" value="Genomic_DNA"/>
</dbReference>
<name>A0A699V510_TANCI</name>
<feature type="region of interest" description="Disordered" evidence="1">
    <location>
        <begin position="1"/>
        <end position="20"/>
    </location>
</feature>
<proteinExistence type="predicted"/>
<sequence length="77" mass="8870">MQPPARRAPEHYTPWPSNLQQTPDAFQRQAIEVGTDLDHVRIEQRCHIVEGFSQRRHARFSVRGEVVGDLIDHGGRD</sequence>
<accession>A0A699V510</accession>
<gene>
    <name evidence="2" type="ORF">Tci_902136</name>
</gene>
<organism evidence="2">
    <name type="scientific">Tanacetum cinerariifolium</name>
    <name type="common">Dalmatian daisy</name>
    <name type="synonym">Chrysanthemum cinerariifolium</name>
    <dbReference type="NCBI Taxonomy" id="118510"/>
    <lineage>
        <taxon>Eukaryota</taxon>
        <taxon>Viridiplantae</taxon>
        <taxon>Streptophyta</taxon>
        <taxon>Embryophyta</taxon>
        <taxon>Tracheophyta</taxon>
        <taxon>Spermatophyta</taxon>
        <taxon>Magnoliopsida</taxon>
        <taxon>eudicotyledons</taxon>
        <taxon>Gunneridae</taxon>
        <taxon>Pentapetalae</taxon>
        <taxon>asterids</taxon>
        <taxon>campanulids</taxon>
        <taxon>Asterales</taxon>
        <taxon>Asteraceae</taxon>
        <taxon>Asteroideae</taxon>
        <taxon>Anthemideae</taxon>
        <taxon>Anthemidinae</taxon>
        <taxon>Tanacetum</taxon>
    </lineage>
</organism>
<reference evidence="2" key="1">
    <citation type="journal article" date="2019" name="Sci. Rep.">
        <title>Draft genome of Tanacetum cinerariifolium, the natural source of mosquito coil.</title>
        <authorList>
            <person name="Yamashiro T."/>
            <person name="Shiraishi A."/>
            <person name="Satake H."/>
            <person name="Nakayama K."/>
        </authorList>
    </citation>
    <scope>NUCLEOTIDE SEQUENCE</scope>
</reference>
<evidence type="ECO:0000256" key="1">
    <source>
        <dbReference type="SAM" id="MobiDB-lite"/>
    </source>
</evidence>
<protein>
    <submittedName>
        <fullName evidence="2">Uncharacterized protein</fullName>
    </submittedName>
</protein>
<feature type="non-terminal residue" evidence="2">
    <location>
        <position position="77"/>
    </location>
</feature>
<dbReference type="AlphaFoldDB" id="A0A699V510"/>